<dbReference type="RefSeq" id="WP_209655933.1">
    <property type="nucleotide sequence ID" value="NZ_JAGJCB010000016.1"/>
</dbReference>
<keyword evidence="2" id="KW-1185">Reference proteome</keyword>
<reference evidence="1 2" key="1">
    <citation type="submission" date="2021-04" db="EMBL/GenBank/DDBJ databases">
        <title>Mariniflexile gromovii gen. nov., sp. nov., a gliding bacterium isolated from the sea urchin Strongylocentrotus intermedius.</title>
        <authorList>
            <person name="Ko S."/>
            <person name="Le V."/>
            <person name="Ahn C.-Y."/>
            <person name="Oh H.-M."/>
        </authorList>
    </citation>
    <scope>NUCLEOTIDE SEQUENCE [LARGE SCALE GENOMIC DNA]</scope>
    <source>
        <strain evidence="1 2">KCTC 12570</strain>
    </source>
</reference>
<name>A0ABS4BWT0_9FLAO</name>
<evidence type="ECO:0008006" key="3">
    <source>
        <dbReference type="Google" id="ProtNLM"/>
    </source>
</evidence>
<accession>A0ABS4BWT0</accession>
<dbReference type="PROSITE" id="PS51257">
    <property type="entry name" value="PROKAR_LIPOPROTEIN"/>
    <property type="match status" value="1"/>
</dbReference>
<dbReference type="EMBL" id="JAGJCB010000016">
    <property type="protein sequence ID" value="MBP0905049.1"/>
    <property type="molecule type" value="Genomic_DNA"/>
</dbReference>
<gene>
    <name evidence="1" type="ORF">J8H85_14510</name>
</gene>
<evidence type="ECO:0000313" key="2">
    <source>
        <dbReference type="Proteomes" id="UP000670776"/>
    </source>
</evidence>
<protein>
    <recommendedName>
        <fullName evidence="3">NigD-like protein</fullName>
    </recommendedName>
</protein>
<dbReference type="Proteomes" id="UP000670776">
    <property type="component" value="Unassembled WGS sequence"/>
</dbReference>
<evidence type="ECO:0000313" key="1">
    <source>
        <dbReference type="EMBL" id="MBP0905049.1"/>
    </source>
</evidence>
<comment type="caution">
    <text evidence="1">The sequence shown here is derived from an EMBL/GenBank/DDBJ whole genome shotgun (WGS) entry which is preliminary data.</text>
</comment>
<sequence length="208" mass="23711">MKTEIKLVTYFTLLIGLMAFFACDKGEDISTNPIGNNIFYKVDGRTIDAGSPLQIEIDINNDQILDFLTFSALTSDQNGDHLYFGIKPIDSNMIKSGLPNDNYYLNLGLIVGEEYKKTINNEVANNQTWTSSRNFLVIKHTENNGNSWCEGSLKNENEIYIGVKHVVNQKEHYGWLKLQFNRTLERVTLIEYAYNLDNNTPIKAGQKE</sequence>
<organism evidence="1 2">
    <name type="scientific">Mariniflexile gromovii</name>
    <dbReference type="NCBI Taxonomy" id="362523"/>
    <lineage>
        <taxon>Bacteria</taxon>
        <taxon>Pseudomonadati</taxon>
        <taxon>Bacteroidota</taxon>
        <taxon>Flavobacteriia</taxon>
        <taxon>Flavobacteriales</taxon>
        <taxon>Flavobacteriaceae</taxon>
        <taxon>Mariniflexile</taxon>
    </lineage>
</organism>
<proteinExistence type="predicted"/>